<accession>A0A6G4U969</accession>
<feature type="region of interest" description="Disordered" evidence="1">
    <location>
        <begin position="1"/>
        <end position="34"/>
    </location>
</feature>
<dbReference type="EMBL" id="JAAKZV010000192">
    <property type="protein sequence ID" value="NGN68270.1"/>
    <property type="molecule type" value="Genomic_DNA"/>
</dbReference>
<dbReference type="AlphaFoldDB" id="A0A6G4U969"/>
<gene>
    <name evidence="4" type="ORF">G5C51_30780</name>
</gene>
<feature type="transmembrane region" description="Helical" evidence="2">
    <location>
        <begin position="134"/>
        <end position="156"/>
    </location>
</feature>
<evidence type="ECO:0000313" key="4">
    <source>
        <dbReference type="EMBL" id="NGN68270.1"/>
    </source>
</evidence>
<keyword evidence="2" id="KW-0812">Transmembrane</keyword>
<evidence type="ECO:0000256" key="2">
    <source>
        <dbReference type="SAM" id="Phobius"/>
    </source>
</evidence>
<keyword evidence="2" id="KW-0472">Membrane</keyword>
<evidence type="ECO:0000259" key="3">
    <source>
        <dbReference type="Pfam" id="PF25231"/>
    </source>
</evidence>
<feature type="transmembrane region" description="Helical" evidence="2">
    <location>
        <begin position="283"/>
        <end position="305"/>
    </location>
</feature>
<reference evidence="4 5" key="1">
    <citation type="submission" date="2020-02" db="EMBL/GenBank/DDBJ databases">
        <title>Whole-genome analyses of novel actinobacteria.</title>
        <authorList>
            <person name="Sahin N."/>
        </authorList>
    </citation>
    <scope>NUCLEOTIDE SEQUENCE [LARGE SCALE GENOMIC DNA]</scope>
    <source>
        <strain evidence="4 5">A7024</strain>
    </source>
</reference>
<dbReference type="Pfam" id="PF25231">
    <property type="entry name" value="DUF7847"/>
    <property type="match status" value="1"/>
</dbReference>
<name>A0A6G4U969_9ACTN</name>
<feature type="transmembrane region" description="Helical" evidence="2">
    <location>
        <begin position="227"/>
        <end position="252"/>
    </location>
</feature>
<evidence type="ECO:0000256" key="1">
    <source>
        <dbReference type="SAM" id="MobiDB-lite"/>
    </source>
</evidence>
<keyword evidence="2" id="KW-1133">Transmembrane helix</keyword>
<dbReference type="InterPro" id="IPR057169">
    <property type="entry name" value="DUF7847"/>
</dbReference>
<sequence length="385" mass="40430">MSQHPGWGPQDGQPGQPGQWQPPQGYGPYHQGQQQPYGYGQPYAPGPYAPIPPLPPKPGVIRLNPQGLNFGDIFGGAFATLGRCWRTYLAVAAAVFGLTVVVGVIFFLIGWLTAADVFTRVFEKNGPAVSGSDVATVVAILGTGVLILFLMSLYFAGAQSALAYTTLEEAVVGRRLTTREAWRRARSRAWAVVGVMVLTGLLALLPMLAAAAILVPVWMALHDGGGGAIAGGVALTILVALGLAAALAWLWVRLALAPAAAVLEHASPAAALRRSTTLVRGSWWRTFGFLLLAGIIAQTASYILATPLQIVGTLVAEASGDSAAVWIPLTLLLLIASFVGSAIVTFFPPLIAGLLYVDRRIRHENLHPELLTAAGENPGPTVSPT</sequence>
<organism evidence="4 5">
    <name type="scientific">Streptomyces coryli</name>
    <dbReference type="NCBI Taxonomy" id="1128680"/>
    <lineage>
        <taxon>Bacteria</taxon>
        <taxon>Bacillati</taxon>
        <taxon>Actinomycetota</taxon>
        <taxon>Actinomycetes</taxon>
        <taxon>Kitasatosporales</taxon>
        <taxon>Streptomycetaceae</taxon>
        <taxon>Streptomyces</taxon>
    </lineage>
</organism>
<dbReference type="RefSeq" id="WP_165242063.1">
    <property type="nucleotide sequence ID" value="NZ_JAAKZV010000192.1"/>
</dbReference>
<keyword evidence="5" id="KW-1185">Reference proteome</keyword>
<protein>
    <recommendedName>
        <fullName evidence="3">DUF7847 domain-containing protein</fullName>
    </recommendedName>
</protein>
<dbReference type="Proteomes" id="UP000481583">
    <property type="component" value="Unassembled WGS sequence"/>
</dbReference>
<feature type="transmembrane region" description="Helical" evidence="2">
    <location>
        <begin position="189"/>
        <end position="221"/>
    </location>
</feature>
<proteinExistence type="predicted"/>
<evidence type="ECO:0000313" key="5">
    <source>
        <dbReference type="Proteomes" id="UP000481583"/>
    </source>
</evidence>
<feature type="domain" description="DUF7847" evidence="3">
    <location>
        <begin position="189"/>
        <end position="349"/>
    </location>
</feature>
<feature type="transmembrane region" description="Helical" evidence="2">
    <location>
        <begin position="325"/>
        <end position="357"/>
    </location>
</feature>
<feature type="transmembrane region" description="Helical" evidence="2">
    <location>
        <begin position="88"/>
        <end position="114"/>
    </location>
</feature>
<comment type="caution">
    <text evidence="4">The sequence shown here is derived from an EMBL/GenBank/DDBJ whole genome shotgun (WGS) entry which is preliminary data.</text>
</comment>